<evidence type="ECO:0000313" key="3">
    <source>
        <dbReference type="Proteomes" id="UP000316093"/>
    </source>
</evidence>
<keyword evidence="3" id="KW-1185">Reference proteome</keyword>
<evidence type="ECO:0000256" key="1">
    <source>
        <dbReference type="SAM" id="SignalP"/>
    </source>
</evidence>
<reference evidence="2 3" key="1">
    <citation type="submission" date="2019-06" db="EMBL/GenBank/DDBJ databases">
        <title>A complete genome sequence for Luteibacter pinisoli MAH-14.</title>
        <authorList>
            <person name="Baltrus D.A."/>
        </authorList>
    </citation>
    <scope>NUCLEOTIDE SEQUENCE [LARGE SCALE GENOMIC DNA]</scope>
    <source>
        <strain evidence="2 3">MAH-14</strain>
    </source>
</reference>
<feature type="chain" id="PRO_5021274002" evidence="1">
    <location>
        <begin position="21"/>
        <end position="64"/>
    </location>
</feature>
<keyword evidence="1" id="KW-0732">Signal</keyword>
<gene>
    <name evidence="2" type="ORF">FIV34_13145</name>
</gene>
<name>A0A4Y5Z580_9GAMM</name>
<evidence type="ECO:0000313" key="2">
    <source>
        <dbReference type="EMBL" id="QDE40096.1"/>
    </source>
</evidence>
<feature type="signal peptide" evidence="1">
    <location>
        <begin position="1"/>
        <end position="20"/>
    </location>
</feature>
<dbReference type="EMBL" id="CP041046">
    <property type="protein sequence ID" value="QDE40096.1"/>
    <property type="molecule type" value="Genomic_DNA"/>
</dbReference>
<dbReference type="OrthoDB" id="5959562at2"/>
<dbReference type="KEGG" id="lpy:FIV34_13145"/>
<dbReference type="RefSeq" id="WP_139983484.1">
    <property type="nucleotide sequence ID" value="NZ_CP041046.1"/>
</dbReference>
<organism evidence="2 3">
    <name type="scientific">Luteibacter pinisoli</name>
    <dbReference type="NCBI Taxonomy" id="2589080"/>
    <lineage>
        <taxon>Bacteria</taxon>
        <taxon>Pseudomonadati</taxon>
        <taxon>Pseudomonadota</taxon>
        <taxon>Gammaproteobacteria</taxon>
        <taxon>Lysobacterales</taxon>
        <taxon>Rhodanobacteraceae</taxon>
        <taxon>Luteibacter</taxon>
    </lineage>
</organism>
<accession>A0A4Y5Z580</accession>
<proteinExistence type="predicted"/>
<sequence length="64" mass="6470">MKTATNNLNLAALAASFAIAAAALGVFHTASYEVAPLAEINGTHVTNLAPIVVYADADQSLASL</sequence>
<dbReference type="AlphaFoldDB" id="A0A4Y5Z580"/>
<dbReference type="Proteomes" id="UP000316093">
    <property type="component" value="Chromosome"/>
</dbReference>
<protein>
    <submittedName>
        <fullName evidence="2">Uncharacterized protein</fullName>
    </submittedName>
</protein>